<evidence type="ECO:0000313" key="1">
    <source>
        <dbReference type="EMBL" id="KAI4816858.1"/>
    </source>
</evidence>
<reference evidence="1" key="1">
    <citation type="submission" date="2022-05" db="EMBL/GenBank/DDBJ databases">
        <title>Chromosome-level genome of Chaenocephalus aceratus.</title>
        <authorList>
            <person name="Park H."/>
        </authorList>
    </citation>
    <scope>NUCLEOTIDE SEQUENCE</scope>
    <source>
        <strain evidence="1">KU_202001</strain>
    </source>
</reference>
<proteinExistence type="predicted"/>
<keyword evidence="2" id="KW-1185">Reference proteome</keyword>
<name>A0ACB9WTP0_CHAAC</name>
<accession>A0ACB9WTP0</accession>
<gene>
    <name evidence="1" type="ORF">KUCAC02_009159</name>
</gene>
<feature type="non-terminal residue" evidence="1">
    <location>
        <position position="1"/>
    </location>
</feature>
<organism evidence="1 2">
    <name type="scientific">Chaenocephalus aceratus</name>
    <name type="common">Blackfin icefish</name>
    <name type="synonym">Chaenichthys aceratus</name>
    <dbReference type="NCBI Taxonomy" id="36190"/>
    <lineage>
        <taxon>Eukaryota</taxon>
        <taxon>Metazoa</taxon>
        <taxon>Chordata</taxon>
        <taxon>Craniata</taxon>
        <taxon>Vertebrata</taxon>
        <taxon>Euteleostomi</taxon>
        <taxon>Actinopterygii</taxon>
        <taxon>Neopterygii</taxon>
        <taxon>Teleostei</taxon>
        <taxon>Neoteleostei</taxon>
        <taxon>Acanthomorphata</taxon>
        <taxon>Eupercaria</taxon>
        <taxon>Perciformes</taxon>
        <taxon>Notothenioidei</taxon>
        <taxon>Channichthyidae</taxon>
        <taxon>Chaenocephalus</taxon>
    </lineage>
</organism>
<dbReference type="Proteomes" id="UP001057452">
    <property type="component" value="Chromosome 12"/>
</dbReference>
<dbReference type="EMBL" id="CM043796">
    <property type="protein sequence ID" value="KAI4816858.1"/>
    <property type="molecule type" value="Genomic_DNA"/>
</dbReference>
<protein>
    <submittedName>
        <fullName evidence="1">Uncharacterized protein</fullName>
    </submittedName>
</protein>
<evidence type="ECO:0000313" key="2">
    <source>
        <dbReference type="Proteomes" id="UP001057452"/>
    </source>
</evidence>
<comment type="caution">
    <text evidence="1">The sequence shown here is derived from an EMBL/GenBank/DDBJ whole genome shotgun (WGS) entry which is preliminary data.</text>
</comment>
<sequence length="392" mass="43887">LERVGVDWTRAVSLATDGAPSMIGKKAGSKISELLREFEWRFQVFGELETEFAVFRSPFAVKAADLPVDIQLEIIDLQCDQDLKDKFASSDLGTFYRPKDWYATIYDPVFKTYSLGDLQFNIGLMNDDFSGPAESTRFPLGSIIPIMASVVQETHQPLLLLLEECVAATTPELYPESTMYPIITNKGPKDWYATIYDPVFKTYSLGDLQFNIGLMNDDFSGPAESTRFPLGSIIPIMASVVQETHQPLLLLLEECVAATTPELYPESTMYPIITNKGCLLESVSSRSKFEPRQKSSEIRLSLQTFTFAMGEEVFIHCKLLAWDPNGLDSTKKACHFVEGHGWELLDNLAQSNLCDCCESKCKSRRQRSVASEKHGMVQKAVIGPFTITDVYS</sequence>